<dbReference type="CDD" id="cd07816">
    <property type="entry name" value="Bet_v1-like"/>
    <property type="match status" value="1"/>
</dbReference>
<dbReference type="PANTHER" id="PTHR31907">
    <property type="entry name" value="MLP-LIKE PROTEIN 423"/>
    <property type="match status" value="1"/>
</dbReference>
<dbReference type="AlphaFoldDB" id="A0A2P6QQS1"/>
<dbReference type="OMA" id="HWITWTF"/>
<dbReference type="GO" id="GO:0006952">
    <property type="term" value="P:defense response"/>
    <property type="evidence" value="ECO:0007669"/>
    <property type="project" value="InterPro"/>
</dbReference>
<keyword evidence="3" id="KW-1185">Reference proteome</keyword>
<dbReference type="STRING" id="74649.A0A2P6QQS1"/>
<dbReference type="SMART" id="SM01037">
    <property type="entry name" value="Bet_v_1"/>
    <property type="match status" value="1"/>
</dbReference>
<dbReference type="OrthoDB" id="1847301at2759"/>
<accession>A0A2P6QQS1</accession>
<evidence type="ECO:0000259" key="1">
    <source>
        <dbReference type="SMART" id="SM01037"/>
    </source>
</evidence>
<comment type="caution">
    <text evidence="2">The sequence shown here is derived from an EMBL/GenBank/DDBJ whole genome shotgun (WGS) entry which is preliminary data.</text>
</comment>
<evidence type="ECO:0000313" key="2">
    <source>
        <dbReference type="EMBL" id="PRQ36525.1"/>
    </source>
</evidence>
<evidence type="ECO:0000313" key="3">
    <source>
        <dbReference type="Proteomes" id="UP000238479"/>
    </source>
</evidence>
<dbReference type="InterPro" id="IPR000916">
    <property type="entry name" value="Bet_v_I/MLP"/>
</dbReference>
<feature type="domain" description="Bet v I/Major latex protein" evidence="1">
    <location>
        <begin position="4"/>
        <end position="157"/>
    </location>
</feature>
<sequence length="157" mass="17981">MSSARFGKLEVDIEIKAPAERFFEFHTRKTYMSSNTSPDKVVSCELLEGDWGKEGSVISWNYVLDGNAIAGKELLEAVDIERNSVTYRVIDGYLLQYYKSFKRSCEATPKGKGEEEGTRVHWTLEFEKLHDKVPEPHTMLQFILDLVKDFDAHPSSQ</sequence>
<protein>
    <submittedName>
        <fullName evidence="2">Putative START-like domain-containing protein</fullName>
    </submittedName>
</protein>
<dbReference type="EMBL" id="PDCK01000042">
    <property type="protein sequence ID" value="PRQ36525.1"/>
    <property type="molecule type" value="Genomic_DNA"/>
</dbReference>
<dbReference type="Pfam" id="PF00407">
    <property type="entry name" value="Bet_v_1"/>
    <property type="match status" value="1"/>
</dbReference>
<name>A0A2P6QQS1_ROSCH</name>
<gene>
    <name evidence="2" type="ORF">RchiOBHm_Chr4g0392511</name>
</gene>
<organism evidence="2 3">
    <name type="scientific">Rosa chinensis</name>
    <name type="common">China rose</name>
    <dbReference type="NCBI Taxonomy" id="74649"/>
    <lineage>
        <taxon>Eukaryota</taxon>
        <taxon>Viridiplantae</taxon>
        <taxon>Streptophyta</taxon>
        <taxon>Embryophyta</taxon>
        <taxon>Tracheophyta</taxon>
        <taxon>Spermatophyta</taxon>
        <taxon>Magnoliopsida</taxon>
        <taxon>eudicotyledons</taxon>
        <taxon>Gunneridae</taxon>
        <taxon>Pentapetalae</taxon>
        <taxon>rosids</taxon>
        <taxon>fabids</taxon>
        <taxon>Rosales</taxon>
        <taxon>Rosaceae</taxon>
        <taxon>Rosoideae</taxon>
        <taxon>Rosoideae incertae sedis</taxon>
        <taxon>Rosa</taxon>
    </lineage>
</organism>
<dbReference type="Gene3D" id="3.30.530.20">
    <property type="match status" value="1"/>
</dbReference>
<reference evidence="2 3" key="1">
    <citation type="journal article" date="2018" name="Nat. Genet.">
        <title>The Rosa genome provides new insights in the design of modern roses.</title>
        <authorList>
            <person name="Bendahmane M."/>
        </authorList>
    </citation>
    <scope>NUCLEOTIDE SEQUENCE [LARGE SCALE GENOMIC DNA]</scope>
    <source>
        <strain evidence="3">cv. Old Blush</strain>
    </source>
</reference>
<dbReference type="InterPro" id="IPR051761">
    <property type="entry name" value="MLP-like_ligand-binding"/>
</dbReference>
<dbReference type="SUPFAM" id="SSF55961">
    <property type="entry name" value="Bet v1-like"/>
    <property type="match status" value="1"/>
</dbReference>
<proteinExistence type="predicted"/>
<dbReference type="InterPro" id="IPR023393">
    <property type="entry name" value="START-like_dom_sf"/>
</dbReference>
<dbReference type="Proteomes" id="UP000238479">
    <property type="component" value="Chromosome 4"/>
</dbReference>
<dbReference type="Gramene" id="PRQ36525">
    <property type="protein sequence ID" value="PRQ36525"/>
    <property type="gene ID" value="RchiOBHm_Chr4g0392511"/>
</dbReference>